<protein>
    <recommendedName>
        <fullName evidence="4">DUF1479 domain protein</fullName>
    </recommendedName>
</protein>
<dbReference type="InterPro" id="IPR010856">
    <property type="entry name" value="Gig2-like"/>
</dbReference>
<dbReference type="SUPFAM" id="SSF51197">
    <property type="entry name" value="Clavaminate synthase-like"/>
    <property type="match status" value="1"/>
</dbReference>
<reference evidence="2 3" key="1">
    <citation type="journal article" date="2018" name="Mycol. Prog.">
        <title>Coniella lustricola, a new species from submerged detritus.</title>
        <authorList>
            <person name="Raudabaugh D.B."/>
            <person name="Iturriaga T."/>
            <person name="Carver A."/>
            <person name="Mondo S."/>
            <person name="Pangilinan J."/>
            <person name="Lipzen A."/>
            <person name="He G."/>
            <person name="Amirebrahimi M."/>
            <person name="Grigoriev I.V."/>
            <person name="Miller A.N."/>
        </authorList>
    </citation>
    <scope>NUCLEOTIDE SEQUENCE [LARGE SCALE GENOMIC DNA]</scope>
    <source>
        <strain evidence="2 3">B22-T-1</strain>
    </source>
</reference>
<feature type="region of interest" description="Disordered" evidence="1">
    <location>
        <begin position="1"/>
        <end position="27"/>
    </location>
</feature>
<organism evidence="2 3">
    <name type="scientific">Coniella lustricola</name>
    <dbReference type="NCBI Taxonomy" id="2025994"/>
    <lineage>
        <taxon>Eukaryota</taxon>
        <taxon>Fungi</taxon>
        <taxon>Dikarya</taxon>
        <taxon>Ascomycota</taxon>
        <taxon>Pezizomycotina</taxon>
        <taxon>Sordariomycetes</taxon>
        <taxon>Sordariomycetidae</taxon>
        <taxon>Diaporthales</taxon>
        <taxon>Schizoparmaceae</taxon>
        <taxon>Coniella</taxon>
    </lineage>
</organism>
<dbReference type="EMBL" id="KZ678543">
    <property type="protein sequence ID" value="PSR80096.1"/>
    <property type="molecule type" value="Genomic_DNA"/>
</dbReference>
<dbReference type="Pfam" id="PF07350">
    <property type="entry name" value="Gig2-like"/>
    <property type="match status" value="1"/>
</dbReference>
<dbReference type="PANTHER" id="PTHR30613">
    <property type="entry name" value="UNCHARACTERIZED PROTEIN YBIU-RELATED"/>
    <property type="match status" value="1"/>
</dbReference>
<evidence type="ECO:0000256" key="1">
    <source>
        <dbReference type="SAM" id="MobiDB-lite"/>
    </source>
</evidence>
<dbReference type="InterPro" id="IPR027443">
    <property type="entry name" value="IPNS-like_sf"/>
</dbReference>
<sequence length="514" mass="56521">MAATATTTATATATTSPLPTGASKREGNISDSFASLAGIKNGPLPDEFRLLKQSLVQGREQEIKASWNRLLDELRVENEIVAERGSAVIPEVRYAHLTEDLQSKRQEIRKRGAVVVRGVIPEEQARGYKFELDEYIKKNPQTKGFPEKNPQVWELYWSPAQMRARTHPNLMTMQRALMQSTWHTNSLSGSDALVSLAHPLAYADRLRMREPGDAAFALGPHQDGGSVERWMRQGYGLGGTYDAVFAGVWDSATEGYDPWDASTRVDVQLDLYNGLGACSAFRMYQGWLSLSETGPKEGSLQVGPLLKLATAYTLLRPFFKPKSQVQGLEAAAAANIGSEERRRFLDKENWVFTGGEEMTSEIQGATPGFGMEFPQWALHPHLELDRTMVHVPRVRPGDYVAWHCDTIHAVDLEHKGKGDSSVLYIPICPATETNAKYVVRMREAWRNGTPGPDFPGGKGESEHVGRPDEAHVRSVAAQDALASLGLAPLIVEESGAVSGGAKDAVRRVNKILGF</sequence>
<evidence type="ECO:0008006" key="4">
    <source>
        <dbReference type="Google" id="ProtNLM"/>
    </source>
</evidence>
<dbReference type="InParanoid" id="A0A2T2ZZF4"/>
<evidence type="ECO:0000313" key="2">
    <source>
        <dbReference type="EMBL" id="PSR80096.1"/>
    </source>
</evidence>
<keyword evidence="3" id="KW-1185">Reference proteome</keyword>
<evidence type="ECO:0000313" key="3">
    <source>
        <dbReference type="Proteomes" id="UP000241462"/>
    </source>
</evidence>
<dbReference type="Gene3D" id="2.60.120.330">
    <property type="entry name" value="B-lactam Antibiotic, Isopenicillin N Synthase, Chain"/>
    <property type="match status" value="1"/>
</dbReference>
<name>A0A2T2ZZF4_9PEZI</name>
<accession>A0A2T2ZZF4</accession>
<dbReference type="AlphaFoldDB" id="A0A2T2ZZF4"/>
<feature type="compositionally biased region" description="Basic and acidic residues" evidence="1">
    <location>
        <begin position="459"/>
        <end position="471"/>
    </location>
</feature>
<gene>
    <name evidence="2" type="ORF">BD289DRAFT_374616</name>
</gene>
<dbReference type="Proteomes" id="UP000241462">
    <property type="component" value="Unassembled WGS sequence"/>
</dbReference>
<feature type="compositionally biased region" description="Low complexity" evidence="1">
    <location>
        <begin position="1"/>
        <end position="15"/>
    </location>
</feature>
<dbReference type="OrthoDB" id="8249012at2759"/>
<dbReference type="PANTHER" id="PTHR30613:SF1">
    <property type="entry name" value="DUF1479 DOMAIN PROTEIN (AFU_ORTHOLOGUE AFUA_5G09280)"/>
    <property type="match status" value="1"/>
</dbReference>
<dbReference type="STRING" id="2025994.A0A2T2ZZF4"/>
<proteinExistence type="predicted"/>
<feature type="region of interest" description="Disordered" evidence="1">
    <location>
        <begin position="448"/>
        <end position="471"/>
    </location>
</feature>